<evidence type="ECO:0000313" key="1">
    <source>
        <dbReference type="EMBL" id="KOO36525.1"/>
    </source>
</evidence>
<accession>A0A0M0KCH1</accession>
<comment type="caution">
    <text evidence="1">The sequence shown here is derived from an EMBL/GenBank/DDBJ whole genome shotgun (WGS) entry which is preliminary data.</text>
</comment>
<evidence type="ECO:0008006" key="2">
    <source>
        <dbReference type="Google" id="ProtNLM"/>
    </source>
</evidence>
<reference evidence="1" key="1">
    <citation type="submission" date="2015-08" db="EMBL/GenBank/DDBJ databases">
        <title>Complete DNA Sequence of Pseudomonas syringae pv. actinidiae, the Causal Agent of Kiwifruit Canker Disease.</title>
        <authorList>
            <person name="Rikkerink E.H.A."/>
            <person name="Fineran P.C."/>
        </authorList>
    </citation>
    <scope>NUCLEOTIDE SEQUENCE</scope>
    <source>
        <strain evidence="1">DSM 13666</strain>
    </source>
</reference>
<dbReference type="AlphaFoldDB" id="A0A0M0KCH1"/>
<dbReference type="PATRIC" id="fig|136160.3.peg.3596"/>
<name>A0A0M0KCH1_ALKHA</name>
<organism evidence="1">
    <name type="scientific">Halalkalibacterium halodurans</name>
    <name type="common">Bacillus halodurans</name>
    <dbReference type="NCBI Taxonomy" id="86665"/>
    <lineage>
        <taxon>Bacteria</taxon>
        <taxon>Bacillati</taxon>
        <taxon>Bacillota</taxon>
        <taxon>Bacilli</taxon>
        <taxon>Bacillales</taxon>
        <taxon>Bacillaceae</taxon>
        <taxon>Halalkalibacterium (ex Joshi et al. 2022)</taxon>
    </lineage>
</organism>
<proteinExistence type="predicted"/>
<gene>
    <name evidence="1" type="ORF">AMD02_18195</name>
</gene>
<dbReference type="EMBL" id="LILD01000010">
    <property type="protein sequence ID" value="KOO36525.1"/>
    <property type="molecule type" value="Genomic_DNA"/>
</dbReference>
<sequence length="194" mass="21884">MGGGGSMSRIWRVILGLIVLLLVGGYVLTSIAKDEAQKIEEEVNSVHTDSVTLIHIEKMDQNKVLVFYEWGGMWEMGGKLAVAELKRSLFGWSFESSLSIGGREERRSLVFNEHTVMVGLASYAKDFHEIKIEMAGGDIHTATIIDNEDSYGRYWFYIASEEESEEIFNASVYMVTEDGEVIEEIEKPDNDPLY</sequence>
<protein>
    <recommendedName>
        <fullName evidence="2">DUF4340 domain-containing protein</fullName>
    </recommendedName>
</protein>